<keyword evidence="11" id="KW-1185">Reference proteome</keyword>
<dbReference type="eggNOG" id="COG0278">
    <property type="taxonomic scope" value="Bacteria"/>
</dbReference>
<dbReference type="InterPro" id="IPR033658">
    <property type="entry name" value="GRX_PICOT-like"/>
</dbReference>
<dbReference type="GO" id="GO:0051537">
    <property type="term" value="F:2 iron, 2 sulfur cluster binding"/>
    <property type="evidence" value="ECO:0007669"/>
    <property type="project" value="UniProtKB-KW"/>
</dbReference>
<evidence type="ECO:0000313" key="11">
    <source>
        <dbReference type="Proteomes" id="UP000029492"/>
    </source>
</evidence>
<evidence type="ECO:0000256" key="6">
    <source>
        <dbReference type="ARBA" id="ARBA00023284"/>
    </source>
</evidence>
<dbReference type="PANTHER" id="PTHR10293">
    <property type="entry name" value="GLUTAREDOXIN FAMILY MEMBER"/>
    <property type="match status" value="1"/>
</dbReference>
<sequence length="112" mass="12114">MTDANTTIQNEIASQDVVVFMKGTPQMPQCGFSGQVVQILNYLGVPFKGVNVLADQGIREGIKAFSNWPTIPQIYVKGEFVGGCDITREMFQSGELQTFLAEKGVPVKTAAA</sequence>
<dbReference type="InterPro" id="IPR014434">
    <property type="entry name" value="Monothiol_GRX"/>
</dbReference>
<evidence type="ECO:0000256" key="8">
    <source>
        <dbReference type="PIRSR" id="PIRSR005894-2"/>
    </source>
</evidence>
<dbReference type="Pfam" id="PF00462">
    <property type="entry name" value="Glutaredoxin"/>
    <property type="match status" value="1"/>
</dbReference>
<gene>
    <name evidence="10" type="ORF">MOC_1346</name>
</gene>
<keyword evidence="3 8" id="KW-0479">Metal-binding</keyword>
<protein>
    <recommendedName>
        <fullName evidence="7">Glutaredoxin</fullName>
    </recommendedName>
</protein>
<dbReference type="CDD" id="cd03028">
    <property type="entry name" value="GRX_PICOT_like"/>
    <property type="match status" value="1"/>
</dbReference>
<dbReference type="KEGG" id="mor:MOC_1346"/>
<dbReference type="Proteomes" id="UP000029492">
    <property type="component" value="Chromosome"/>
</dbReference>
<evidence type="ECO:0000256" key="3">
    <source>
        <dbReference type="ARBA" id="ARBA00022723"/>
    </source>
</evidence>
<evidence type="ECO:0000256" key="7">
    <source>
        <dbReference type="PIRNR" id="PIRNR005894"/>
    </source>
</evidence>
<dbReference type="InterPro" id="IPR004480">
    <property type="entry name" value="Monothiol_GRX-rel"/>
</dbReference>
<dbReference type="GO" id="GO:0015036">
    <property type="term" value="F:disulfide oxidoreductase activity"/>
    <property type="evidence" value="ECO:0007669"/>
    <property type="project" value="InterPro"/>
</dbReference>
<dbReference type="SUPFAM" id="SSF52833">
    <property type="entry name" value="Thioredoxin-like"/>
    <property type="match status" value="1"/>
</dbReference>
<organism evidence="10 11">
    <name type="scientific">Methylobacterium oryzae CBMB20</name>
    <dbReference type="NCBI Taxonomy" id="693986"/>
    <lineage>
        <taxon>Bacteria</taxon>
        <taxon>Pseudomonadati</taxon>
        <taxon>Pseudomonadota</taxon>
        <taxon>Alphaproteobacteria</taxon>
        <taxon>Hyphomicrobiales</taxon>
        <taxon>Methylobacteriaceae</taxon>
        <taxon>Methylobacterium</taxon>
    </lineage>
</organism>
<keyword evidence="4 8" id="KW-0408">Iron</keyword>
<keyword evidence="5 8" id="KW-0411">Iron-sulfur</keyword>
<evidence type="ECO:0000256" key="4">
    <source>
        <dbReference type="ARBA" id="ARBA00023004"/>
    </source>
</evidence>
<dbReference type="FunFam" id="3.40.30.10:FF:000005">
    <property type="entry name" value="Glutaredoxin 5"/>
    <property type="match status" value="1"/>
</dbReference>
<evidence type="ECO:0000256" key="5">
    <source>
        <dbReference type="ARBA" id="ARBA00023014"/>
    </source>
</evidence>
<keyword evidence="2 8" id="KW-0001">2Fe-2S</keyword>
<dbReference type="PANTHER" id="PTHR10293:SF72">
    <property type="entry name" value="MONOTHIOL GLUTAREDOXIN-S14, CHLOROPLASTIC"/>
    <property type="match status" value="1"/>
</dbReference>
<dbReference type="InterPro" id="IPR002109">
    <property type="entry name" value="Glutaredoxin"/>
</dbReference>
<dbReference type="EMBL" id="CP003811">
    <property type="protein sequence ID" value="AIQ89101.1"/>
    <property type="molecule type" value="Genomic_DNA"/>
</dbReference>
<dbReference type="GeneID" id="90831144"/>
<dbReference type="Gene3D" id="3.40.30.10">
    <property type="entry name" value="Glutaredoxin"/>
    <property type="match status" value="1"/>
</dbReference>
<comment type="similarity">
    <text evidence="1 7">Belongs to the glutaredoxin family. Monothiol subfamily.</text>
</comment>
<evidence type="ECO:0000259" key="9">
    <source>
        <dbReference type="Pfam" id="PF00462"/>
    </source>
</evidence>
<reference evidence="10 11" key="1">
    <citation type="journal article" date="2014" name="PLoS ONE">
        <title>Genome Information of Methylobacterium oryzae, a Plant-Probiotic Methylotroph in the Phyllosphere.</title>
        <authorList>
            <person name="Kwak M.J."/>
            <person name="Jeong H."/>
            <person name="Madhaiyan M."/>
            <person name="Lee Y."/>
            <person name="Sa T.M."/>
            <person name="Oh T.K."/>
            <person name="Kim J.F."/>
        </authorList>
    </citation>
    <scope>NUCLEOTIDE SEQUENCE [LARGE SCALE GENOMIC DNA]</scope>
    <source>
        <strain evidence="10 11">CBMB20</strain>
    </source>
</reference>
<dbReference type="RefSeq" id="WP_043347809.1">
    <property type="nucleotide sequence ID" value="NZ_CP003811.1"/>
</dbReference>
<dbReference type="NCBIfam" id="TIGR00365">
    <property type="entry name" value="Grx4 family monothiol glutaredoxin"/>
    <property type="match status" value="1"/>
</dbReference>
<dbReference type="InterPro" id="IPR036249">
    <property type="entry name" value="Thioredoxin-like_sf"/>
</dbReference>
<proteinExistence type="inferred from homology"/>
<evidence type="ECO:0000256" key="1">
    <source>
        <dbReference type="ARBA" id="ARBA00009630"/>
    </source>
</evidence>
<evidence type="ECO:0000313" key="10">
    <source>
        <dbReference type="EMBL" id="AIQ89101.1"/>
    </source>
</evidence>
<dbReference type="AlphaFoldDB" id="A0A089NMH4"/>
<feature type="binding site" evidence="8">
    <location>
        <position position="30"/>
    </location>
    <ligand>
        <name>[2Fe-2S] cluster</name>
        <dbReference type="ChEBI" id="CHEBI:190135"/>
        <note>ligand shared between dimeric partners</note>
    </ligand>
</feature>
<dbReference type="PIRSF" id="PIRSF005894">
    <property type="entry name" value="Monothiol_GRX"/>
    <property type="match status" value="1"/>
</dbReference>
<feature type="domain" description="Glutaredoxin" evidence="9">
    <location>
        <begin position="17"/>
        <end position="81"/>
    </location>
</feature>
<name>A0A089NMH4_9HYPH</name>
<evidence type="ECO:0000256" key="2">
    <source>
        <dbReference type="ARBA" id="ARBA00022714"/>
    </source>
</evidence>
<dbReference type="STRING" id="693986.MOC_1346"/>
<keyword evidence="6" id="KW-0676">Redox-active center</keyword>
<dbReference type="GO" id="GO:0046872">
    <property type="term" value="F:metal ion binding"/>
    <property type="evidence" value="ECO:0007669"/>
    <property type="project" value="UniProtKB-KW"/>
</dbReference>
<accession>A0A089NMH4</accession>
<dbReference type="PROSITE" id="PS51354">
    <property type="entry name" value="GLUTAREDOXIN_2"/>
    <property type="match status" value="1"/>
</dbReference>
<dbReference type="HOGENOM" id="CLU_026126_2_1_5"/>